<dbReference type="Proteomes" id="UP000035900">
    <property type="component" value="Unassembled WGS sequence"/>
</dbReference>
<reference evidence="1 2" key="1">
    <citation type="journal article" date="2004" name="Int. J. Syst. Evol. Microbiol.">
        <title>Kaistella koreensis gen. nov., sp. nov., a novel member of the Chryseobacterium-Bergeyella-Riemerella branch.</title>
        <authorList>
            <person name="Kim M.K."/>
            <person name="Im W.T."/>
            <person name="Shin Y.K."/>
            <person name="Lim J.H."/>
            <person name="Kim S.H."/>
            <person name="Lee B.C."/>
            <person name="Park M.Y."/>
            <person name="Lee K.Y."/>
            <person name="Lee S.T."/>
        </authorList>
    </citation>
    <scope>NUCLEOTIDE SEQUENCE [LARGE SCALE GENOMIC DNA]</scope>
    <source>
        <strain evidence="1 2">CCUG 49689</strain>
    </source>
</reference>
<proteinExistence type="predicted"/>
<dbReference type="EMBL" id="LFNG01000006">
    <property type="protein sequence ID" value="KMQ71711.1"/>
    <property type="molecule type" value="Genomic_DNA"/>
</dbReference>
<sequence>MVEELKKNYYSKCDIDEKRAAEDAKTKTIYYINLPAPSSYNFLQGVELEEILKKDDIIFGGSWMGSDLPFHYTQQECYKYFMTKNAEEKFGEKYFEAKIDEALKIFIKNNPERIFDSRFDELDHKPILLGTETFQEQRNIIEDGFWKKYNLPKGYANRKTDELYSYVSAYFILDQNGKISNLQVEAEFQNPKNSKFRQYFEESLKKYITTLKWQAKTYQGYNVKSRDYVSIYLP</sequence>
<dbReference type="PATRIC" id="fig|1304281.5.peg.1223"/>
<dbReference type="STRING" id="1304281.ACM44_05685"/>
<protein>
    <submittedName>
        <fullName evidence="1">Uncharacterized protein</fullName>
    </submittedName>
</protein>
<evidence type="ECO:0000313" key="1">
    <source>
        <dbReference type="EMBL" id="KMQ71711.1"/>
    </source>
</evidence>
<accession>A0A0J7J0W7</accession>
<dbReference type="AlphaFoldDB" id="A0A0J7J0W7"/>
<name>A0A0J7J0W7_9FLAO</name>
<comment type="caution">
    <text evidence="1">The sequence shown here is derived from an EMBL/GenBank/DDBJ whole genome shotgun (WGS) entry which is preliminary data.</text>
</comment>
<evidence type="ECO:0000313" key="2">
    <source>
        <dbReference type="Proteomes" id="UP000035900"/>
    </source>
</evidence>
<organism evidence="1 2">
    <name type="scientific">Chryseobacterium koreense CCUG 49689</name>
    <dbReference type="NCBI Taxonomy" id="1304281"/>
    <lineage>
        <taxon>Bacteria</taxon>
        <taxon>Pseudomonadati</taxon>
        <taxon>Bacteroidota</taxon>
        <taxon>Flavobacteriia</taxon>
        <taxon>Flavobacteriales</taxon>
        <taxon>Weeksellaceae</taxon>
        <taxon>Chryseobacterium group</taxon>
        <taxon>Chryseobacterium</taxon>
    </lineage>
</organism>
<gene>
    <name evidence="1" type="ORF">ACM44_05685</name>
</gene>
<keyword evidence="2" id="KW-1185">Reference proteome</keyword>